<dbReference type="STRING" id="84645.A0A498NZ94"/>
<dbReference type="PANTHER" id="PTHR43178">
    <property type="entry name" value="DIHYDROLIPOAMIDE ACETYLTRANSFERASE COMPONENT OF PYRUVATE DEHYDROGENASE COMPLEX"/>
    <property type="match status" value="1"/>
</dbReference>
<dbReference type="GO" id="GO:0016407">
    <property type="term" value="F:acetyltransferase activity"/>
    <property type="evidence" value="ECO:0007669"/>
    <property type="project" value="TreeGrafter"/>
</dbReference>
<dbReference type="InterPro" id="IPR036625">
    <property type="entry name" value="E3-bd_dom_sf"/>
</dbReference>
<dbReference type="Pfam" id="PF02817">
    <property type="entry name" value="E3_binding"/>
    <property type="match status" value="1"/>
</dbReference>
<keyword evidence="4 8" id="KW-0808">Transferase</keyword>
<dbReference type="FunFam" id="3.30.559.10:FF:000009">
    <property type="entry name" value="Dihydrolipoamide acetyltransferase component of pyruvate dehydrogenase complex"/>
    <property type="match status" value="1"/>
</dbReference>
<feature type="domain" description="Peripheral subunit-binding (PSBD)" evidence="7">
    <location>
        <begin position="1"/>
        <end position="26"/>
    </location>
</feature>
<dbReference type="Proteomes" id="UP000290572">
    <property type="component" value="Unassembled WGS sequence"/>
</dbReference>
<dbReference type="EMBL" id="QBIY01006042">
    <property type="protein sequence ID" value="RXN37275.1"/>
    <property type="molecule type" value="Genomic_DNA"/>
</dbReference>
<accession>A0A498NZ94</accession>
<keyword evidence="9" id="KW-1185">Reference proteome</keyword>
<evidence type="ECO:0000256" key="2">
    <source>
        <dbReference type="ARBA" id="ARBA00004305"/>
    </source>
</evidence>
<dbReference type="InterPro" id="IPR050743">
    <property type="entry name" value="2-oxoacid_DH_E2_comp"/>
</dbReference>
<evidence type="ECO:0000259" key="7">
    <source>
        <dbReference type="PROSITE" id="PS51826"/>
    </source>
</evidence>
<organism evidence="8 9">
    <name type="scientific">Labeo rohita</name>
    <name type="common">Indian major carp</name>
    <name type="synonym">Cyprinus rohita</name>
    <dbReference type="NCBI Taxonomy" id="84645"/>
    <lineage>
        <taxon>Eukaryota</taxon>
        <taxon>Metazoa</taxon>
        <taxon>Chordata</taxon>
        <taxon>Craniata</taxon>
        <taxon>Vertebrata</taxon>
        <taxon>Euteleostomi</taxon>
        <taxon>Actinopterygii</taxon>
        <taxon>Neopterygii</taxon>
        <taxon>Teleostei</taxon>
        <taxon>Ostariophysi</taxon>
        <taxon>Cypriniformes</taxon>
        <taxon>Cyprinidae</taxon>
        <taxon>Labeoninae</taxon>
        <taxon>Labeonini</taxon>
        <taxon>Labeo</taxon>
    </lineage>
</organism>
<comment type="subcellular location">
    <subcellularLocation>
        <location evidence="2">Mitochondrion matrix</location>
    </subcellularLocation>
</comment>
<keyword evidence="5 8" id="KW-0012">Acyltransferase</keyword>
<keyword evidence="10" id="KW-1267">Proteomics identification</keyword>
<dbReference type="InterPro" id="IPR023213">
    <property type="entry name" value="CAT-like_dom_sf"/>
</dbReference>
<dbReference type="SUPFAM" id="SSF52777">
    <property type="entry name" value="CoA-dependent acyltransferases"/>
    <property type="match status" value="2"/>
</dbReference>
<evidence type="ECO:0000256" key="3">
    <source>
        <dbReference type="ARBA" id="ARBA00007317"/>
    </source>
</evidence>
<proteinExistence type="evidence at protein level"/>
<comment type="cofactor">
    <cofactor evidence="1">
        <name>(R)-lipoate</name>
        <dbReference type="ChEBI" id="CHEBI:83088"/>
    </cofactor>
</comment>
<dbReference type="SUPFAM" id="SSF47005">
    <property type="entry name" value="Peripheral subunit-binding domain of 2-oxo acid dehydrogenase complex"/>
    <property type="match status" value="1"/>
</dbReference>
<dbReference type="GO" id="GO:0031405">
    <property type="term" value="F:lipoic acid binding"/>
    <property type="evidence" value="ECO:0007669"/>
    <property type="project" value="TreeGrafter"/>
</dbReference>
<reference evidence="8 9" key="1">
    <citation type="submission" date="2018-03" db="EMBL/GenBank/DDBJ databases">
        <title>Draft genome sequence of Rohu Carp (Labeo rohita).</title>
        <authorList>
            <person name="Das P."/>
            <person name="Kushwaha B."/>
            <person name="Joshi C.G."/>
            <person name="Kumar D."/>
            <person name="Nagpure N.S."/>
            <person name="Sahoo L."/>
            <person name="Das S.P."/>
            <person name="Bit A."/>
            <person name="Patnaik S."/>
            <person name="Meher P.K."/>
            <person name="Jayasankar P."/>
            <person name="Koringa P.G."/>
            <person name="Patel N.V."/>
            <person name="Hinsu A.T."/>
            <person name="Kumar R."/>
            <person name="Pandey M."/>
            <person name="Agarwal S."/>
            <person name="Srivastava S."/>
            <person name="Singh M."/>
            <person name="Iquebal M.A."/>
            <person name="Jaiswal S."/>
            <person name="Angadi U.B."/>
            <person name="Kumar N."/>
            <person name="Raza M."/>
            <person name="Shah T.M."/>
            <person name="Rai A."/>
            <person name="Jena J.K."/>
        </authorList>
    </citation>
    <scope>NUCLEOTIDE SEQUENCE [LARGE SCALE GENOMIC DNA]</scope>
    <source>
        <strain evidence="8">DASCIFA01</strain>
        <tissue evidence="8">Testis</tissue>
    </source>
</reference>
<dbReference type="Gene3D" id="4.10.320.10">
    <property type="entry name" value="E3-binding domain"/>
    <property type="match status" value="1"/>
</dbReference>
<evidence type="ECO:0000256" key="6">
    <source>
        <dbReference type="SAM" id="MobiDB-lite"/>
    </source>
</evidence>
<dbReference type="InterPro" id="IPR004167">
    <property type="entry name" value="PSBD"/>
</dbReference>
<dbReference type="PROSITE" id="PS51826">
    <property type="entry name" value="PSBD"/>
    <property type="match status" value="1"/>
</dbReference>
<evidence type="ECO:0007829" key="10">
    <source>
        <dbReference type="PeptideAtlas" id="A0A498NZ94"/>
    </source>
</evidence>
<dbReference type="Gene3D" id="3.30.559.10">
    <property type="entry name" value="Chloramphenicol acetyltransferase-like domain"/>
    <property type="match status" value="2"/>
</dbReference>
<protein>
    <submittedName>
        <fullName evidence="8">Lipoamide acyltransferase component</fullName>
    </submittedName>
</protein>
<feature type="region of interest" description="Disordered" evidence="6">
    <location>
        <begin position="39"/>
        <end position="81"/>
    </location>
</feature>
<name>A0A498NZ94_LABRO</name>
<dbReference type="PANTHER" id="PTHR43178:SF5">
    <property type="entry name" value="LIPOAMIDE ACYLTRANSFERASE COMPONENT OF BRANCHED-CHAIN ALPHA-KETO ACID DEHYDROGENASE COMPLEX, MITOCHONDRIAL"/>
    <property type="match status" value="1"/>
</dbReference>
<dbReference type="GO" id="GO:0005759">
    <property type="term" value="C:mitochondrial matrix"/>
    <property type="evidence" value="ECO:0007669"/>
    <property type="project" value="UniProtKB-SubCell"/>
</dbReference>
<gene>
    <name evidence="8" type="ORF">ROHU_014001</name>
</gene>
<evidence type="ECO:0000256" key="1">
    <source>
        <dbReference type="ARBA" id="ARBA00001938"/>
    </source>
</evidence>
<evidence type="ECO:0000313" key="9">
    <source>
        <dbReference type="Proteomes" id="UP000290572"/>
    </source>
</evidence>
<evidence type="ECO:0000256" key="4">
    <source>
        <dbReference type="ARBA" id="ARBA00022679"/>
    </source>
</evidence>
<comment type="similarity">
    <text evidence="3">Belongs to the 2-oxoacid dehydrogenase family.</text>
</comment>
<comment type="caution">
    <text evidence="8">The sequence shown here is derived from an EMBL/GenBank/DDBJ whole genome shotgun (WGS) entry which is preliminary data.</text>
</comment>
<evidence type="ECO:0000313" key="8">
    <source>
        <dbReference type="EMBL" id="RXN37275.1"/>
    </source>
</evidence>
<dbReference type="AlphaFoldDB" id="A0A498NZ94"/>
<dbReference type="Pfam" id="PF00198">
    <property type="entry name" value="2-oxoacid_dh"/>
    <property type="match status" value="2"/>
</dbReference>
<sequence>MQIKLSEVVGTGKDGRILKEDILNFIARQTGAILPPTPFEEIRPPPPSAVAPSTPAAKPKEKTTPPSIPTPAIPKPVFTGKDHTEPIKGFQKAMVRTMSAALKIPHFGYKDEVDLSQLVRLRSELKGLAESRGVKLSYMPFFIKAASLGLLHFPILNSSLDENCTNITYKAAHNIGLAMDTSQGLLVTMSAALKIPHFGYKDEVDLSQLVRLRSELKGLAESRGVKLSYMPFFIKAASLGLLHFPILNSSLDENCTNITYKAAHNIGLAMDTSQGLLVPNVKNVQMLSVFEIAVELNRLQTLGAAGQLGTADLTGGTFTLSNIGSIGGTYTKPVILPPEVAIGALGKIQVLPRFNHKGDVVKAHIMNISWSADHRIIDGATMCRFSNLWRSYLENPASMVLDLK</sequence>
<evidence type="ECO:0000256" key="5">
    <source>
        <dbReference type="ARBA" id="ARBA00023315"/>
    </source>
</evidence>
<dbReference type="InterPro" id="IPR001078">
    <property type="entry name" value="2-oxoacid_DH_actylTfrase"/>
</dbReference>